<accession>X0WHN5</accession>
<dbReference type="Pfam" id="PF13495">
    <property type="entry name" value="Phage_int_SAM_4"/>
    <property type="match status" value="1"/>
</dbReference>
<dbReference type="Gene3D" id="1.10.150.130">
    <property type="match status" value="1"/>
</dbReference>
<proteinExistence type="predicted"/>
<name>X0WHN5_9ZZZZ</name>
<dbReference type="InterPro" id="IPR010998">
    <property type="entry name" value="Integrase_recombinase_N"/>
</dbReference>
<dbReference type="InterPro" id="IPR004107">
    <property type="entry name" value="Integrase_SAM-like_N"/>
</dbReference>
<dbReference type="InterPro" id="IPR044068">
    <property type="entry name" value="CB"/>
</dbReference>
<feature type="non-terminal residue" evidence="3">
    <location>
        <position position="164"/>
    </location>
</feature>
<comment type="caution">
    <text evidence="3">The sequence shown here is derived from an EMBL/GenBank/DDBJ whole genome shotgun (WGS) entry which is preliminary data.</text>
</comment>
<feature type="domain" description="Core-binding (CB)" evidence="2">
    <location>
        <begin position="1"/>
        <end position="80"/>
    </location>
</feature>
<protein>
    <recommendedName>
        <fullName evidence="2">Core-binding (CB) domain-containing protein</fullName>
    </recommendedName>
</protein>
<evidence type="ECO:0000313" key="3">
    <source>
        <dbReference type="EMBL" id="GAG12221.1"/>
    </source>
</evidence>
<dbReference type="GO" id="GO:0015074">
    <property type="term" value="P:DNA integration"/>
    <property type="evidence" value="ECO:0007669"/>
    <property type="project" value="InterPro"/>
</dbReference>
<sequence>MNDKTILSYEIYLAGKPLNPRTQNNYLKMVKTFLKHTGKTPSELTQEDVNEYVRFCLKNRTHNGNATRFRTLKIFFNYLKKDFDVPMMSIKETDKAVLNDDQTQKLFDIVKHMSARHRLIFYLEYDGIRRPREICDLKLHYRNQDILHYNGKTHKDHIIMTERL</sequence>
<evidence type="ECO:0000259" key="2">
    <source>
        <dbReference type="PROSITE" id="PS51900"/>
    </source>
</evidence>
<gene>
    <name evidence="3" type="ORF">S01H1_37428</name>
</gene>
<reference evidence="3" key="1">
    <citation type="journal article" date="2014" name="Front. Microbiol.">
        <title>High frequency of phylogenetically diverse reductive dehalogenase-homologous genes in deep subseafloor sedimentary metagenomes.</title>
        <authorList>
            <person name="Kawai M."/>
            <person name="Futagami T."/>
            <person name="Toyoda A."/>
            <person name="Takaki Y."/>
            <person name="Nishi S."/>
            <person name="Hori S."/>
            <person name="Arai W."/>
            <person name="Tsubouchi T."/>
            <person name="Morono Y."/>
            <person name="Uchiyama I."/>
            <person name="Ito T."/>
            <person name="Fujiyama A."/>
            <person name="Inagaki F."/>
            <person name="Takami H."/>
        </authorList>
    </citation>
    <scope>NUCLEOTIDE SEQUENCE</scope>
    <source>
        <strain evidence="3">Expedition CK06-06</strain>
    </source>
</reference>
<dbReference type="PROSITE" id="PS51900">
    <property type="entry name" value="CB"/>
    <property type="match status" value="1"/>
</dbReference>
<evidence type="ECO:0000256" key="1">
    <source>
        <dbReference type="ARBA" id="ARBA00023125"/>
    </source>
</evidence>
<dbReference type="EMBL" id="BARS01023505">
    <property type="protein sequence ID" value="GAG12221.1"/>
    <property type="molecule type" value="Genomic_DNA"/>
</dbReference>
<keyword evidence="1" id="KW-0238">DNA-binding</keyword>
<dbReference type="SUPFAM" id="SSF56349">
    <property type="entry name" value="DNA breaking-rejoining enzymes"/>
    <property type="match status" value="1"/>
</dbReference>
<dbReference type="AlphaFoldDB" id="X0WHN5"/>
<dbReference type="InterPro" id="IPR011010">
    <property type="entry name" value="DNA_brk_join_enz"/>
</dbReference>
<dbReference type="GO" id="GO:0003677">
    <property type="term" value="F:DNA binding"/>
    <property type="evidence" value="ECO:0007669"/>
    <property type="project" value="UniProtKB-KW"/>
</dbReference>
<organism evidence="3">
    <name type="scientific">marine sediment metagenome</name>
    <dbReference type="NCBI Taxonomy" id="412755"/>
    <lineage>
        <taxon>unclassified sequences</taxon>
        <taxon>metagenomes</taxon>
        <taxon>ecological metagenomes</taxon>
    </lineage>
</organism>